<dbReference type="Gene3D" id="2.70.150.10">
    <property type="entry name" value="Calcium-transporting ATPase, cytoplasmic transduction domain A"/>
    <property type="match status" value="1"/>
</dbReference>
<dbReference type="InterPro" id="IPR023214">
    <property type="entry name" value="HAD_sf"/>
</dbReference>
<evidence type="ECO:0000256" key="15">
    <source>
        <dbReference type="RuleBase" id="RU362081"/>
    </source>
</evidence>
<dbReference type="SUPFAM" id="SSF56784">
    <property type="entry name" value="HAD-like"/>
    <property type="match status" value="1"/>
</dbReference>
<dbReference type="SFLD" id="SFLDS00003">
    <property type="entry name" value="Haloacid_Dehalogenase"/>
    <property type="match status" value="1"/>
</dbReference>
<dbReference type="NCBIfam" id="TIGR01494">
    <property type="entry name" value="ATPase_P-type"/>
    <property type="match status" value="2"/>
</dbReference>
<keyword evidence="8 15" id="KW-0067">ATP-binding</keyword>
<dbReference type="GO" id="GO:0005524">
    <property type="term" value="F:ATP binding"/>
    <property type="evidence" value="ECO:0007669"/>
    <property type="project" value="UniProtKB-UniRule"/>
</dbReference>
<dbReference type="FunFam" id="3.30.70.100:FF:000043">
    <property type="entry name" value="Copper-transporting ATPase 2"/>
    <property type="match status" value="1"/>
</dbReference>
<dbReference type="InterPro" id="IPR036163">
    <property type="entry name" value="HMA_dom_sf"/>
</dbReference>
<keyword evidence="12" id="KW-0186">Copper</keyword>
<evidence type="ECO:0000256" key="2">
    <source>
        <dbReference type="ARBA" id="ARBA00006024"/>
    </source>
</evidence>
<evidence type="ECO:0000256" key="12">
    <source>
        <dbReference type="ARBA" id="ARBA00023008"/>
    </source>
</evidence>
<keyword evidence="13" id="KW-0406">Ion transport</keyword>
<keyword evidence="11 15" id="KW-1133">Transmembrane helix</keyword>
<dbReference type="GeneID" id="81406423"/>
<dbReference type="InterPro" id="IPR044492">
    <property type="entry name" value="P_typ_ATPase_HD_dom"/>
</dbReference>
<evidence type="ECO:0000256" key="7">
    <source>
        <dbReference type="ARBA" id="ARBA00022741"/>
    </source>
</evidence>
<evidence type="ECO:0000256" key="6">
    <source>
        <dbReference type="ARBA" id="ARBA00022737"/>
    </source>
</evidence>
<dbReference type="SUPFAM" id="SSF55008">
    <property type="entry name" value="HMA, heavy metal-associated domain"/>
    <property type="match status" value="4"/>
</dbReference>
<keyword evidence="9" id="KW-0460">Magnesium</keyword>
<keyword evidence="5 15" id="KW-0479">Metal-binding</keyword>
<dbReference type="PROSITE" id="PS00154">
    <property type="entry name" value="ATPASE_E1_E2"/>
    <property type="match status" value="1"/>
</dbReference>
<dbReference type="InterPro" id="IPR006121">
    <property type="entry name" value="HMA_dom"/>
</dbReference>
<organism evidence="17 18">
    <name type="scientific">Penicillium bovifimosum</name>
    <dbReference type="NCBI Taxonomy" id="126998"/>
    <lineage>
        <taxon>Eukaryota</taxon>
        <taxon>Fungi</taxon>
        <taxon>Dikarya</taxon>
        <taxon>Ascomycota</taxon>
        <taxon>Pezizomycotina</taxon>
        <taxon>Eurotiomycetes</taxon>
        <taxon>Eurotiomycetidae</taxon>
        <taxon>Eurotiales</taxon>
        <taxon>Aspergillaceae</taxon>
        <taxon>Penicillium</taxon>
    </lineage>
</organism>
<feature type="transmembrane region" description="Helical" evidence="15">
    <location>
        <begin position="604"/>
        <end position="626"/>
    </location>
</feature>
<dbReference type="InterPro" id="IPR027256">
    <property type="entry name" value="P-typ_ATPase_IB"/>
</dbReference>
<evidence type="ECO:0000256" key="10">
    <source>
        <dbReference type="ARBA" id="ARBA00022967"/>
    </source>
</evidence>
<evidence type="ECO:0000313" key="18">
    <source>
        <dbReference type="Proteomes" id="UP001149079"/>
    </source>
</evidence>
<dbReference type="SUPFAM" id="SSF81653">
    <property type="entry name" value="Calcium ATPase, transduction domain A"/>
    <property type="match status" value="1"/>
</dbReference>
<evidence type="ECO:0000256" key="11">
    <source>
        <dbReference type="ARBA" id="ARBA00022989"/>
    </source>
</evidence>
<dbReference type="SUPFAM" id="SSF81665">
    <property type="entry name" value="Calcium ATPase, transmembrane domain M"/>
    <property type="match status" value="1"/>
</dbReference>
<dbReference type="Gene3D" id="3.40.50.1000">
    <property type="entry name" value="HAD superfamily/HAD-like"/>
    <property type="match status" value="1"/>
</dbReference>
<name>A0A9W9GUS8_9EURO</name>
<dbReference type="NCBIfam" id="TIGR01525">
    <property type="entry name" value="ATPase-IB_hvy"/>
    <property type="match status" value="1"/>
</dbReference>
<dbReference type="InterPro" id="IPR018303">
    <property type="entry name" value="ATPase_P-typ_P_site"/>
</dbReference>
<dbReference type="InterPro" id="IPR017969">
    <property type="entry name" value="Heavy-metal-associated_CS"/>
</dbReference>
<dbReference type="InterPro" id="IPR008250">
    <property type="entry name" value="ATPase_P-typ_transduc_dom_A_sf"/>
</dbReference>
<dbReference type="InterPro" id="IPR023298">
    <property type="entry name" value="ATPase_P-typ_TM_dom_sf"/>
</dbReference>
<comment type="subcellular location">
    <subcellularLocation>
        <location evidence="1">Endomembrane system</location>
        <topology evidence="1">Multi-pass membrane protein</topology>
    </subcellularLocation>
    <subcellularLocation>
        <location evidence="15">Membrane</location>
    </subcellularLocation>
</comment>
<dbReference type="GO" id="GO:0016887">
    <property type="term" value="F:ATP hydrolysis activity"/>
    <property type="evidence" value="ECO:0007669"/>
    <property type="project" value="InterPro"/>
</dbReference>
<dbReference type="Pfam" id="PF00122">
    <property type="entry name" value="E1-E2_ATPase"/>
    <property type="match status" value="1"/>
</dbReference>
<dbReference type="AlphaFoldDB" id="A0A9W9GUS8"/>
<feature type="domain" description="HMA" evidence="16">
    <location>
        <begin position="328"/>
        <end position="393"/>
    </location>
</feature>
<dbReference type="InterPro" id="IPR001757">
    <property type="entry name" value="P_typ_ATPase"/>
</dbReference>
<dbReference type="PROSITE" id="PS01229">
    <property type="entry name" value="COF_2"/>
    <property type="match status" value="1"/>
</dbReference>
<feature type="transmembrane region" description="Helical" evidence="15">
    <location>
        <begin position="638"/>
        <end position="655"/>
    </location>
</feature>
<keyword evidence="6" id="KW-0677">Repeat</keyword>
<dbReference type="PROSITE" id="PS01047">
    <property type="entry name" value="HMA_1"/>
    <property type="match status" value="2"/>
</dbReference>
<feature type="transmembrane region" description="Helical" evidence="15">
    <location>
        <begin position="1196"/>
        <end position="1218"/>
    </location>
</feature>
<dbReference type="OrthoDB" id="432719at2759"/>
<dbReference type="CDD" id="cd00371">
    <property type="entry name" value="HMA"/>
    <property type="match status" value="3"/>
</dbReference>
<evidence type="ECO:0000256" key="8">
    <source>
        <dbReference type="ARBA" id="ARBA00022840"/>
    </source>
</evidence>
<dbReference type="Proteomes" id="UP001149079">
    <property type="component" value="Unassembled WGS sequence"/>
</dbReference>
<dbReference type="InterPro" id="IPR036412">
    <property type="entry name" value="HAD-like_sf"/>
</dbReference>
<keyword evidence="3" id="KW-0813">Transport</keyword>
<keyword evidence="7 15" id="KW-0547">Nucleotide-binding</keyword>
<evidence type="ECO:0000256" key="9">
    <source>
        <dbReference type="ARBA" id="ARBA00022842"/>
    </source>
</evidence>
<dbReference type="FunFam" id="3.30.70.100:FF:000001">
    <property type="entry name" value="ATPase copper transporting beta"/>
    <property type="match status" value="1"/>
</dbReference>
<dbReference type="InterPro" id="IPR023299">
    <property type="entry name" value="ATPase_P-typ_cyto_dom_N"/>
</dbReference>
<dbReference type="InterPro" id="IPR059000">
    <property type="entry name" value="ATPase_P-type_domA"/>
</dbReference>
<feature type="domain" description="HMA" evidence="16">
    <location>
        <begin position="22"/>
        <end position="87"/>
    </location>
</feature>
<evidence type="ECO:0000259" key="16">
    <source>
        <dbReference type="PROSITE" id="PS50846"/>
    </source>
</evidence>
<dbReference type="SUPFAM" id="SSF81660">
    <property type="entry name" value="Metal cation-transporting ATPase, ATP-binding domain N"/>
    <property type="match status" value="1"/>
</dbReference>
<dbReference type="Pfam" id="PF00403">
    <property type="entry name" value="HMA"/>
    <property type="match status" value="3"/>
</dbReference>
<dbReference type="SFLD" id="SFLDF00027">
    <property type="entry name" value="p-type_atpase"/>
    <property type="match status" value="1"/>
</dbReference>
<keyword evidence="14 15" id="KW-0472">Membrane</keyword>
<dbReference type="FunFam" id="2.70.150.10:FF:000068">
    <property type="entry name" value="Copper resistance-associated P-type ATPase"/>
    <property type="match status" value="1"/>
</dbReference>
<dbReference type="InterPro" id="IPR006122">
    <property type="entry name" value="HMA_Cu_ion-bd"/>
</dbReference>
<proteinExistence type="inferred from homology"/>
<dbReference type="Gene3D" id="3.30.70.100">
    <property type="match status" value="4"/>
</dbReference>
<feature type="transmembrane region" description="Helical" evidence="15">
    <location>
        <begin position="792"/>
        <end position="815"/>
    </location>
</feature>
<evidence type="ECO:0000256" key="5">
    <source>
        <dbReference type="ARBA" id="ARBA00022723"/>
    </source>
</evidence>
<comment type="caution">
    <text evidence="17">The sequence shown here is derived from an EMBL/GenBank/DDBJ whole genome shotgun (WGS) entry which is preliminary data.</text>
</comment>
<evidence type="ECO:0000256" key="4">
    <source>
        <dbReference type="ARBA" id="ARBA00022692"/>
    </source>
</evidence>
<evidence type="ECO:0000256" key="3">
    <source>
        <dbReference type="ARBA" id="ARBA00022448"/>
    </source>
</evidence>
<dbReference type="PRINTS" id="PR00120">
    <property type="entry name" value="HATPASE"/>
</dbReference>
<evidence type="ECO:0000256" key="13">
    <source>
        <dbReference type="ARBA" id="ARBA00023065"/>
    </source>
</evidence>
<dbReference type="GO" id="GO:0005507">
    <property type="term" value="F:copper ion binding"/>
    <property type="evidence" value="ECO:0007669"/>
    <property type="project" value="InterPro"/>
</dbReference>
<evidence type="ECO:0000256" key="1">
    <source>
        <dbReference type="ARBA" id="ARBA00004127"/>
    </source>
</evidence>
<keyword evidence="10" id="KW-1278">Translocase</keyword>
<evidence type="ECO:0000313" key="17">
    <source>
        <dbReference type="EMBL" id="KAJ5130470.1"/>
    </source>
</evidence>
<dbReference type="NCBIfam" id="TIGR00003">
    <property type="entry name" value="copper ion binding protein"/>
    <property type="match status" value="1"/>
</dbReference>
<feature type="transmembrane region" description="Helical" evidence="15">
    <location>
        <begin position="835"/>
        <end position="863"/>
    </location>
</feature>
<dbReference type="PROSITE" id="PS50846">
    <property type="entry name" value="HMA_2"/>
    <property type="match status" value="3"/>
</dbReference>
<keyword evidence="18" id="KW-1185">Reference proteome</keyword>
<dbReference type="GO" id="GO:0055070">
    <property type="term" value="P:copper ion homeostasis"/>
    <property type="evidence" value="ECO:0007669"/>
    <property type="project" value="TreeGrafter"/>
</dbReference>
<dbReference type="GO" id="GO:0016020">
    <property type="term" value="C:membrane"/>
    <property type="evidence" value="ECO:0007669"/>
    <property type="project" value="UniProtKB-SubCell"/>
</dbReference>
<accession>A0A9W9GUS8</accession>
<evidence type="ECO:0000256" key="14">
    <source>
        <dbReference type="ARBA" id="ARBA00023136"/>
    </source>
</evidence>
<dbReference type="EMBL" id="JAPQKL010000005">
    <property type="protein sequence ID" value="KAJ5130470.1"/>
    <property type="molecule type" value="Genomic_DNA"/>
</dbReference>
<reference evidence="17" key="1">
    <citation type="submission" date="2022-11" db="EMBL/GenBank/DDBJ databases">
        <authorList>
            <person name="Petersen C."/>
        </authorList>
    </citation>
    <scope>NUCLEOTIDE SEQUENCE</scope>
    <source>
        <strain evidence="17">IBT 22155</strain>
    </source>
</reference>
<dbReference type="Gene3D" id="3.40.1110.10">
    <property type="entry name" value="Calcium-transporting ATPase, cytoplasmic domain N"/>
    <property type="match status" value="1"/>
</dbReference>
<dbReference type="RefSeq" id="XP_056520849.1">
    <property type="nucleotide sequence ID" value="XM_056667253.1"/>
</dbReference>
<reference evidence="17" key="2">
    <citation type="journal article" date="2023" name="IMA Fungus">
        <title>Comparative genomic study of the Penicillium genus elucidates a diverse pangenome and 15 lateral gene transfer events.</title>
        <authorList>
            <person name="Petersen C."/>
            <person name="Sorensen T."/>
            <person name="Nielsen M.R."/>
            <person name="Sondergaard T.E."/>
            <person name="Sorensen J.L."/>
            <person name="Fitzpatrick D.A."/>
            <person name="Frisvad J.C."/>
            <person name="Nielsen K.L."/>
        </authorList>
    </citation>
    <scope>NUCLEOTIDE SEQUENCE</scope>
    <source>
        <strain evidence="17">IBT 22155</strain>
    </source>
</reference>
<protein>
    <submittedName>
        <fullName evidence="17">ATPase P-type K/Mg/Cd/Cu/Zn/Na/Ca/Na/H-transporter</fullName>
    </submittedName>
</protein>
<dbReference type="Pfam" id="PF00702">
    <property type="entry name" value="Hydrolase"/>
    <property type="match status" value="1"/>
</dbReference>
<sequence length="1276" mass="137726">MPPSHVNQSPKPGATEQDLDARKSLFFVTNVHCASCIAYITEVLSEIPTVKDIEVTILTHEVRVNHAITVQPADLVNALINAAFEVQYVTTFNQQGELISELDTSSWNHRGSAFFGTPRTSVSSISSNIKERLQASREKRHIANCDACRKEELESFSRYPYSQTDVGSLAEKSSQTVYRTLSSNYEKDLTARLETTPEHAVRESRHSYGTYKANVPSVLSDLTTSAEIAEPLSPSTDLADEFTAKISIGGMSCASCANSITTQIQQLEIVKDINVNLLTNSATVIFVGPRGKADDIVEQINDIGFEASLNELTQVPKAPVSVESAAQYVSEIAITGMTCGSCVGGVTRGLEELPFIHSVSVNLLSHSGRVVFEGRENLDKIIEKIEDLGYDATVNNVSLVQSGPKALTTAQARTVSIRVDGMFCHHCPPNVLAAVKPLSGVTIEEVLSQKNPILKVTYTPQPPTLTIRSIISAINAVNENFHATVYHPPSIEDRSRAIQHHERSRLLARLLFVFVCAIPTFFIGIVFMSLVSSENRVRVYLEQPMWSGSVTRIEWSLLIMSTPVMFYGTDVFHTRAIKEVWALWRPGSRVPILRRLYRFGSMNLLISAGTSVAYISSLAVLIVDAVVGTKFSPHSTTYFDSVVFLTLFILAGRFLEAYSKAKTGDAVTSLGKLRPSEALLADDSAEDGMTRTRVDLLEIGDIVSIPHGASPPADGAIVDSASYQFDESSLTGESRPVKKTADEIVYTGSVNVGQPVRIRITELGGSSMLDRIIAVVREGQSKRAPLERVADLLTSHFVPLITLIAISTFVIWLALGHSGVLPADYLDVAHGGWTFWALEFAISVFVVACPCGLALAAPTALFVGGGLAAKHGILVKGGGEAFQEASRLDAIVFDKTGTLTEGGSLRVSEHEVVTRDAEVAKVAWALARKMEETSNHPIAQAITEFCKSRSSYSVKSADVHEVSGQGMKGTFTVSGPQGDARYEAAIGNERLLNSVMSPEADTYFVSNLLSKYQSAGKSTAVLSLRQIHPQSAQTSTFIPAIVFATSDTIRPEAINVISQLQKRKVGVFMCTGDNQTTAHAVADMLGIPRSAVMANVLPAEKASFVRQVQAGSPNTVPAGNEATSASNAARRIVAFVGDGVNDSPALAAADVSIAMASGSDVAINSASFILLNSDLSTILQLVVLSRRVFNRVRMNFGWAVVYNLCLVPVAAGVLYPIVTGHHEKNVGGEMAMVNEHWRLSPVWAALAMALSSISVVLSSLALRVNKEGIMKLVRRK</sequence>
<feature type="domain" description="HMA" evidence="16">
    <location>
        <begin position="242"/>
        <end position="308"/>
    </location>
</feature>
<feature type="transmembrane region" description="Helical" evidence="15">
    <location>
        <begin position="506"/>
        <end position="531"/>
    </location>
</feature>
<dbReference type="GO" id="GO:0043682">
    <property type="term" value="F:P-type divalent copper transporter activity"/>
    <property type="evidence" value="ECO:0007669"/>
    <property type="project" value="TreeGrafter"/>
</dbReference>
<comment type="similarity">
    <text evidence="2 15">Belongs to the cation transport ATPase (P-type) (TC 3.A.3) family. Type IB subfamily.</text>
</comment>
<dbReference type="SFLD" id="SFLDG00002">
    <property type="entry name" value="C1.7:_P-type_atpase_like"/>
    <property type="match status" value="1"/>
</dbReference>
<dbReference type="PRINTS" id="PR00119">
    <property type="entry name" value="CATATPASE"/>
</dbReference>
<dbReference type="PANTHER" id="PTHR43520">
    <property type="entry name" value="ATP7, ISOFORM B"/>
    <property type="match status" value="1"/>
</dbReference>
<feature type="transmembrane region" description="Helical" evidence="15">
    <location>
        <begin position="1242"/>
        <end position="1262"/>
    </location>
</feature>
<keyword evidence="4 15" id="KW-0812">Transmembrane</keyword>
<dbReference type="PANTHER" id="PTHR43520:SF32">
    <property type="entry name" value="COPPER RESISTANCE P-TYPE ATPASE (EUROFUNG)"/>
    <property type="match status" value="1"/>
</dbReference>
<gene>
    <name evidence="17" type="ORF">N7515_006509</name>
</gene>